<proteinExistence type="inferred from homology"/>
<dbReference type="NCBIfam" id="TIGR00225">
    <property type="entry name" value="prc"/>
    <property type="match status" value="1"/>
</dbReference>
<evidence type="ECO:0000256" key="2">
    <source>
        <dbReference type="ARBA" id="ARBA00022670"/>
    </source>
</evidence>
<dbReference type="SUPFAM" id="SSF52096">
    <property type="entry name" value="ClpP/crotonase"/>
    <property type="match status" value="1"/>
</dbReference>
<evidence type="ECO:0000313" key="8">
    <source>
        <dbReference type="EMBL" id="MFD3394158.1"/>
    </source>
</evidence>
<keyword evidence="9" id="KW-1185">Reference proteome</keyword>
<name>A0ABW6DFA0_9BACT</name>
<feature type="signal peptide" evidence="6">
    <location>
        <begin position="1"/>
        <end position="23"/>
    </location>
</feature>
<dbReference type="InterPro" id="IPR041489">
    <property type="entry name" value="PDZ_6"/>
</dbReference>
<keyword evidence="6" id="KW-0732">Signal</keyword>
<dbReference type="Gene3D" id="2.30.42.10">
    <property type="match status" value="1"/>
</dbReference>
<dbReference type="Pfam" id="PF03572">
    <property type="entry name" value="Peptidase_S41"/>
    <property type="match status" value="1"/>
</dbReference>
<organism evidence="8 9">
    <name type="scientific">Aquirufa avitistagni</name>
    <dbReference type="NCBI Taxonomy" id="3104728"/>
    <lineage>
        <taxon>Bacteria</taxon>
        <taxon>Pseudomonadati</taxon>
        <taxon>Bacteroidota</taxon>
        <taxon>Cytophagia</taxon>
        <taxon>Cytophagales</taxon>
        <taxon>Flectobacillaceae</taxon>
        <taxon>Aquirufa</taxon>
    </lineage>
</organism>
<keyword evidence="4 5" id="KW-0720">Serine protease</keyword>
<dbReference type="SMART" id="SM00228">
    <property type="entry name" value="PDZ"/>
    <property type="match status" value="1"/>
</dbReference>
<dbReference type="Gene3D" id="3.90.226.10">
    <property type="entry name" value="2-enoyl-CoA Hydratase, Chain A, domain 1"/>
    <property type="match status" value="1"/>
</dbReference>
<dbReference type="InterPro" id="IPR029045">
    <property type="entry name" value="ClpP/crotonase-like_dom_sf"/>
</dbReference>
<evidence type="ECO:0000313" key="9">
    <source>
        <dbReference type="Proteomes" id="UP001598138"/>
    </source>
</evidence>
<dbReference type="CDD" id="cd07560">
    <property type="entry name" value="Peptidase_S41_CPP"/>
    <property type="match status" value="1"/>
</dbReference>
<dbReference type="InterPro" id="IPR005151">
    <property type="entry name" value="Tail-specific_protease"/>
</dbReference>
<evidence type="ECO:0000256" key="3">
    <source>
        <dbReference type="ARBA" id="ARBA00022801"/>
    </source>
</evidence>
<protein>
    <submittedName>
        <fullName evidence="8">S41 family peptidase</fullName>
    </submittedName>
</protein>
<feature type="chain" id="PRO_5045655532" evidence="6">
    <location>
        <begin position="24"/>
        <end position="549"/>
    </location>
</feature>
<evidence type="ECO:0000259" key="7">
    <source>
        <dbReference type="PROSITE" id="PS50106"/>
    </source>
</evidence>
<dbReference type="Pfam" id="PF17820">
    <property type="entry name" value="PDZ_6"/>
    <property type="match status" value="1"/>
</dbReference>
<gene>
    <name evidence="8" type="ORF">U0R10_05965</name>
</gene>
<accession>A0ABW6DFA0</accession>
<evidence type="ECO:0000256" key="4">
    <source>
        <dbReference type="ARBA" id="ARBA00022825"/>
    </source>
</evidence>
<keyword evidence="3 5" id="KW-0378">Hydrolase</keyword>
<dbReference type="EMBL" id="JBBKXZ010000002">
    <property type="protein sequence ID" value="MFD3394158.1"/>
    <property type="molecule type" value="Genomic_DNA"/>
</dbReference>
<evidence type="ECO:0000256" key="6">
    <source>
        <dbReference type="SAM" id="SignalP"/>
    </source>
</evidence>
<sequence>MRFTKKRYFFIFSLVLGISLASASFVATNDRLFEIAKNLDIYASVFKELNKYYVDEVDPQKAMQTSVDALLKSFDPYTVFYPEDELEDFLLMTTGKYQGIGIQLSEINQQHHITFIESDSPAEKAGLQIGDQLIAINDIRITSKIETDPAQLMKGAENAPLVIEIQRPGAQSTQKITLTRATVQIKNVSYFGIIQPGIGYIQLDEFNASAAKEMKSALVSLKQQGMKSLILDLRNNPGGLLTQAIDICNLFLPKGTKIVETRGKIEEWNKSYAGLNASFDTETPMVVLINKNSASAAEIVAGVLQDYDRAVIIGQKSYGKGLVQVTRDLPFHTKIKITTAKYYTPSGRCIQAVEYKNGSAITHADSTNRTFLTKNGRKVVEGGGITPDQVVLKSQQSSFIHALLKQYKIYLFALAYRIKNPSISSAAKFEFTQSDLVSFESWLIQSDFTFESTIQSQVKTLLAATEKDPAYATLNQSLLAAKAGEKITLHQEIQANQEELKQLISQEIILHYYLQKGVNQWANTHDPIIQAGESLLQKPNKFQSILTLK</sequence>
<dbReference type="PROSITE" id="PS50106">
    <property type="entry name" value="PDZ"/>
    <property type="match status" value="1"/>
</dbReference>
<evidence type="ECO:0000256" key="1">
    <source>
        <dbReference type="ARBA" id="ARBA00009179"/>
    </source>
</evidence>
<reference evidence="8 9" key="1">
    <citation type="submission" date="2024-03" db="EMBL/GenBank/DDBJ databases">
        <title>Aquirufa genome sequencing.</title>
        <authorList>
            <person name="Pitt A."/>
            <person name="Hahn M.W."/>
        </authorList>
    </citation>
    <scope>NUCLEOTIDE SEQUENCE [LARGE SCALE GENOMIC DNA]</scope>
    <source>
        <strain evidence="8 9">OSTEICH-129V</strain>
    </source>
</reference>
<dbReference type="PANTHER" id="PTHR32060:SF30">
    <property type="entry name" value="CARBOXY-TERMINAL PROCESSING PROTEASE CTPA"/>
    <property type="match status" value="1"/>
</dbReference>
<dbReference type="InterPro" id="IPR036034">
    <property type="entry name" value="PDZ_sf"/>
</dbReference>
<dbReference type="InterPro" id="IPR004447">
    <property type="entry name" value="Peptidase_S41A"/>
</dbReference>
<dbReference type="SUPFAM" id="SSF50156">
    <property type="entry name" value="PDZ domain-like"/>
    <property type="match status" value="1"/>
</dbReference>
<comment type="similarity">
    <text evidence="1 5">Belongs to the peptidase S41A family.</text>
</comment>
<dbReference type="PANTHER" id="PTHR32060">
    <property type="entry name" value="TAIL-SPECIFIC PROTEASE"/>
    <property type="match status" value="1"/>
</dbReference>
<dbReference type="RefSeq" id="WP_377983043.1">
    <property type="nucleotide sequence ID" value="NZ_JBBKXZ010000002.1"/>
</dbReference>
<dbReference type="InterPro" id="IPR001478">
    <property type="entry name" value="PDZ"/>
</dbReference>
<dbReference type="Gene3D" id="3.30.750.44">
    <property type="match status" value="1"/>
</dbReference>
<comment type="caution">
    <text evidence="8">The sequence shown here is derived from an EMBL/GenBank/DDBJ whole genome shotgun (WGS) entry which is preliminary data.</text>
</comment>
<dbReference type="Proteomes" id="UP001598138">
    <property type="component" value="Unassembled WGS sequence"/>
</dbReference>
<dbReference type="SMART" id="SM00245">
    <property type="entry name" value="TSPc"/>
    <property type="match status" value="1"/>
</dbReference>
<feature type="domain" description="PDZ" evidence="7">
    <location>
        <begin position="89"/>
        <end position="156"/>
    </location>
</feature>
<keyword evidence="2 5" id="KW-0645">Protease</keyword>
<evidence type="ECO:0000256" key="5">
    <source>
        <dbReference type="RuleBase" id="RU004404"/>
    </source>
</evidence>